<protein>
    <recommendedName>
        <fullName evidence="13 14">Multifunctional fusion protein</fullName>
    </recommendedName>
    <domain>
        <recommendedName>
            <fullName evidence="13">3-phosphoshikimate 1-carboxyvinyltransferase</fullName>
            <ecNumber evidence="13">2.5.1.19</ecNumber>
        </recommendedName>
        <alternativeName>
            <fullName evidence="13">5-enolpyruvylshikimate-3-phosphate synthase</fullName>
            <shortName evidence="13">EPSP synthase</shortName>
            <shortName evidence="13">EPSPS</shortName>
        </alternativeName>
    </domain>
    <domain>
        <recommendedName>
            <fullName evidence="14">Cytidylate kinase</fullName>
            <shortName evidence="14">CK</shortName>
            <ecNumber evidence="14">2.7.4.25</ecNumber>
        </recommendedName>
        <alternativeName>
            <fullName evidence="14">Cytidine monophosphate kinase</fullName>
            <shortName evidence="14">CMP kinase</shortName>
        </alternativeName>
    </domain>
</protein>
<dbReference type="PANTHER" id="PTHR21090:SF5">
    <property type="entry name" value="PENTAFUNCTIONAL AROM POLYPEPTIDE"/>
    <property type="match status" value="1"/>
</dbReference>
<organism evidence="17 18">
    <name type="scientific">Aquariibacter lacus</name>
    <dbReference type="NCBI Taxonomy" id="2801332"/>
    <lineage>
        <taxon>Bacteria</taxon>
        <taxon>Pseudomonadati</taxon>
        <taxon>Pseudomonadota</taxon>
        <taxon>Betaproteobacteria</taxon>
        <taxon>Burkholderiales</taxon>
        <taxon>Sphaerotilaceae</taxon>
        <taxon>Aquariibacter</taxon>
    </lineage>
</organism>
<keyword evidence="4 13" id="KW-0028">Amino-acid biosynthesis</keyword>
<evidence type="ECO:0000256" key="1">
    <source>
        <dbReference type="ARBA" id="ARBA00004811"/>
    </source>
</evidence>
<dbReference type="Gene3D" id="3.40.50.300">
    <property type="entry name" value="P-loop containing nucleotide triphosphate hydrolases"/>
    <property type="match status" value="1"/>
</dbReference>
<feature type="binding site" evidence="14">
    <location>
        <begin position="472"/>
        <end position="480"/>
    </location>
    <ligand>
        <name>ATP</name>
        <dbReference type="ChEBI" id="CHEBI:30616"/>
    </ligand>
</feature>
<feature type="binding site" evidence="13">
    <location>
        <position position="186"/>
    </location>
    <ligand>
        <name>3-phosphoshikimate</name>
        <dbReference type="ChEBI" id="CHEBI:145989"/>
    </ligand>
</feature>
<keyword evidence="5 13" id="KW-0808">Transferase</keyword>
<feature type="binding site" evidence="13">
    <location>
        <position position="188"/>
    </location>
    <ligand>
        <name>phosphoenolpyruvate</name>
        <dbReference type="ChEBI" id="CHEBI:58702"/>
    </ligand>
</feature>
<dbReference type="InterPro" id="IPR023193">
    <property type="entry name" value="EPSP_synthase_CS"/>
</dbReference>
<comment type="catalytic activity">
    <reaction evidence="11 14">
        <text>dCMP + ATP = dCDP + ADP</text>
        <dbReference type="Rhea" id="RHEA:25094"/>
        <dbReference type="ChEBI" id="CHEBI:30616"/>
        <dbReference type="ChEBI" id="CHEBI:57566"/>
        <dbReference type="ChEBI" id="CHEBI:58593"/>
        <dbReference type="ChEBI" id="CHEBI:456216"/>
        <dbReference type="EC" id="2.7.4.25"/>
    </reaction>
</comment>
<feature type="binding site" evidence="13">
    <location>
        <position position="188"/>
    </location>
    <ligand>
        <name>3-phosphoshikimate</name>
        <dbReference type="ChEBI" id="CHEBI:145989"/>
    </ligand>
</feature>
<feature type="binding site" evidence="13">
    <location>
        <position position="445"/>
    </location>
    <ligand>
        <name>phosphoenolpyruvate</name>
        <dbReference type="ChEBI" id="CHEBI:58702"/>
    </ligand>
</feature>
<sequence>MSASAARPPFLDLPPLVAIGGTARLPGSKSISNRVLLLAGLAEGTTLVHDLLASDDTAVMLEALRALGCTVTPSATPGGPLAVTGLGGRLAVKEADLFLGNAGTAMRPLAAALALLAARQGTTGAGFRLRGIPRMHERPIGDLVEALRPLGCQVACTGTEGYPPLALSGPSPLALDAPIRVRGDVSSQFLTALLLALPLVAEDRPLHVEVQGELISKPYVEITLKLLARFGIAIEREGWQRFTVPAGSRYRSPGAVHVEGDASSASYFIGAAAIAAVDAPLRIEGVGAESIQGDIRFVDAARAMGADVTMEANALLVKRGAWPLKAVDLDCNAIPDAAMTLAVMALYAPGRTRLSNIASWRVKETDRLAAMRAELSKFGATVVEGPDYLEVSPPTGAWQRAAIHTYDDHRMAMCASLAAFNPLAPGAAGQPPVGLRVLDPGCVAKTYPGYFRDFLALARAEPGAIPVLTVDGPTASGKGTLASAVAERLGYHHLDSGALYRACALAAQRAGIAPDDAPALAALAAALPLRFEGGRALLGTPGEDVTDRLRDEAIGQMASQIAALPALRAALLDWQRRCRRLPGLVTDGRDMGTVIFPDAQLKVFLTASAAQRAERRLRQLGAAGVSATLPALLADLEARDARDRSRSSAPLKAAEDARELDNSALTIEASIAQLLRWWDDAQGEAPSGPEHAPAA</sequence>
<dbReference type="RefSeq" id="WP_201824812.1">
    <property type="nucleotide sequence ID" value="NZ_JAERRA010000001.1"/>
</dbReference>
<proteinExistence type="inferred from homology"/>
<dbReference type="GO" id="GO:0006220">
    <property type="term" value="P:pyrimidine nucleotide metabolic process"/>
    <property type="evidence" value="ECO:0007669"/>
    <property type="project" value="UniProtKB-UniRule"/>
</dbReference>
<dbReference type="EC" id="2.7.4.25" evidence="14"/>
<evidence type="ECO:0000256" key="7">
    <source>
        <dbReference type="ARBA" id="ARBA00022777"/>
    </source>
</evidence>
<keyword evidence="13" id="KW-0963">Cytoplasm</keyword>
<dbReference type="CDD" id="cd01556">
    <property type="entry name" value="EPSP_synthase"/>
    <property type="match status" value="1"/>
</dbReference>
<comment type="similarity">
    <text evidence="2 14">Belongs to the cytidylate kinase family. Type 1 subfamily.</text>
</comment>
<evidence type="ECO:0000256" key="3">
    <source>
        <dbReference type="ARBA" id="ARBA00009948"/>
    </source>
</evidence>
<dbReference type="InterPro" id="IPR001986">
    <property type="entry name" value="Enolpyruvate_Tfrase_dom"/>
</dbReference>
<dbReference type="EMBL" id="JAERRA010000001">
    <property type="protein sequence ID" value="MBL0719496.1"/>
    <property type="molecule type" value="Genomic_DNA"/>
</dbReference>
<dbReference type="GO" id="GO:0005737">
    <property type="term" value="C:cytoplasm"/>
    <property type="evidence" value="ECO:0007669"/>
    <property type="project" value="UniProtKB-SubCell"/>
</dbReference>
<dbReference type="PANTHER" id="PTHR21090">
    <property type="entry name" value="AROM/DEHYDROQUINATE SYNTHASE"/>
    <property type="match status" value="1"/>
</dbReference>
<feature type="binding site" evidence="13">
    <location>
        <position position="187"/>
    </location>
    <ligand>
        <name>3-phosphoshikimate</name>
        <dbReference type="ChEBI" id="CHEBI:145989"/>
    </ligand>
</feature>
<dbReference type="GO" id="GO:0009423">
    <property type="term" value="P:chorismate biosynthetic process"/>
    <property type="evidence" value="ECO:0007669"/>
    <property type="project" value="UniProtKB-UniRule"/>
</dbReference>
<comment type="subcellular location">
    <subcellularLocation>
        <location evidence="13">Cytoplasm</location>
    </subcellularLocation>
</comment>
<dbReference type="GO" id="GO:0009073">
    <property type="term" value="P:aromatic amino acid family biosynthetic process"/>
    <property type="evidence" value="ECO:0007669"/>
    <property type="project" value="UniProtKB-KW"/>
</dbReference>
<evidence type="ECO:0000256" key="4">
    <source>
        <dbReference type="ARBA" id="ARBA00022605"/>
    </source>
</evidence>
<keyword evidence="8 14" id="KW-0067">ATP-binding</keyword>
<dbReference type="GO" id="GO:0005524">
    <property type="term" value="F:ATP binding"/>
    <property type="evidence" value="ECO:0007669"/>
    <property type="project" value="UniProtKB-UniRule"/>
</dbReference>
<dbReference type="Gene3D" id="3.65.10.10">
    <property type="entry name" value="Enolpyruvate transferase domain"/>
    <property type="match status" value="2"/>
</dbReference>
<dbReference type="NCBIfam" id="NF008816">
    <property type="entry name" value="PRK11860.1"/>
    <property type="match status" value="1"/>
</dbReference>
<dbReference type="SUPFAM" id="SSF55205">
    <property type="entry name" value="EPT/RTPC-like"/>
    <property type="match status" value="1"/>
</dbReference>
<dbReference type="CDD" id="cd02020">
    <property type="entry name" value="CMPK"/>
    <property type="match status" value="1"/>
</dbReference>
<feature type="binding site" evidence="13">
    <location>
        <position position="363"/>
    </location>
    <ligand>
        <name>3-phosphoshikimate</name>
        <dbReference type="ChEBI" id="CHEBI:145989"/>
    </ligand>
</feature>
<dbReference type="InterPro" id="IPR036968">
    <property type="entry name" value="Enolpyruvate_Tfrase_sf"/>
</dbReference>
<feature type="binding site" evidence="13">
    <location>
        <position position="336"/>
    </location>
    <ligand>
        <name>3-phosphoshikimate</name>
        <dbReference type="ChEBI" id="CHEBI:145989"/>
    </ligand>
</feature>
<evidence type="ECO:0000256" key="6">
    <source>
        <dbReference type="ARBA" id="ARBA00022741"/>
    </source>
</evidence>
<dbReference type="HAMAP" id="MF_00238">
    <property type="entry name" value="Cytidyl_kinase_type1"/>
    <property type="match status" value="1"/>
</dbReference>
<dbReference type="NCBIfam" id="TIGR00017">
    <property type="entry name" value="cmk"/>
    <property type="match status" value="1"/>
</dbReference>
<dbReference type="InterPro" id="IPR011994">
    <property type="entry name" value="Cytidylate_kinase_dom"/>
</dbReference>
<comment type="subunit">
    <text evidence="13">Monomer.</text>
</comment>
<reference evidence="17 18" key="1">
    <citation type="submission" date="2021-01" db="EMBL/GenBank/DDBJ databases">
        <title>Piscinibacter sp. Jin2 Genome sequencing and assembly.</title>
        <authorList>
            <person name="Kim I."/>
        </authorList>
    </citation>
    <scope>NUCLEOTIDE SEQUENCE [LARGE SCALE GENOMIC DNA]</scope>
    <source>
        <strain evidence="17 18">Jin2</strain>
    </source>
</reference>
<feature type="binding site" evidence="13">
    <location>
        <position position="138"/>
    </location>
    <ligand>
        <name>phosphoenolpyruvate</name>
        <dbReference type="ChEBI" id="CHEBI:58702"/>
    </ligand>
</feature>
<comment type="function">
    <text evidence="13">Catalyzes the transfer of the enolpyruvyl moiety of phosphoenolpyruvate (PEP) to the 5-hydroxyl of shikimate-3-phosphate (S3P) to produce enolpyruvyl shikimate-3-phosphate and inorganic phosphate.</text>
</comment>
<dbReference type="Proteomes" id="UP000643207">
    <property type="component" value="Unassembled WGS sequence"/>
</dbReference>
<feature type="binding site" evidence="13">
    <location>
        <position position="367"/>
    </location>
    <ligand>
        <name>phosphoenolpyruvate</name>
        <dbReference type="ChEBI" id="CHEBI:58702"/>
    </ligand>
</feature>
<evidence type="ECO:0000313" key="18">
    <source>
        <dbReference type="Proteomes" id="UP000643207"/>
    </source>
</evidence>
<feature type="binding site" evidence="13">
    <location>
        <position position="30"/>
    </location>
    <ligand>
        <name>3-phosphoshikimate</name>
        <dbReference type="ChEBI" id="CHEBI:145989"/>
    </ligand>
</feature>
<dbReference type="InterPro" id="IPR027417">
    <property type="entry name" value="P-loop_NTPase"/>
</dbReference>
<feature type="binding site" evidence="13">
    <location>
        <position position="29"/>
    </location>
    <ligand>
        <name>phosphoenolpyruvate</name>
        <dbReference type="ChEBI" id="CHEBI:58702"/>
    </ligand>
</feature>
<dbReference type="GO" id="GO:0003866">
    <property type="term" value="F:3-phosphoshikimate 1-carboxyvinyltransferase activity"/>
    <property type="evidence" value="ECO:0007669"/>
    <property type="project" value="UniProtKB-UniRule"/>
</dbReference>
<dbReference type="Pfam" id="PF02224">
    <property type="entry name" value="Cytidylate_kin"/>
    <property type="match status" value="1"/>
</dbReference>
<dbReference type="InterPro" id="IPR013792">
    <property type="entry name" value="RNA3'P_cycl/enolpyr_Trfase_a/b"/>
</dbReference>
<evidence type="ECO:0000259" key="15">
    <source>
        <dbReference type="Pfam" id="PF00275"/>
    </source>
</evidence>
<evidence type="ECO:0000256" key="14">
    <source>
        <dbReference type="HAMAP-Rule" id="MF_00238"/>
    </source>
</evidence>
<evidence type="ECO:0000256" key="9">
    <source>
        <dbReference type="ARBA" id="ARBA00023141"/>
    </source>
</evidence>
<dbReference type="InterPro" id="IPR003136">
    <property type="entry name" value="Cytidylate_kin"/>
</dbReference>
<feature type="binding site" evidence="13">
    <location>
        <position position="216"/>
    </location>
    <ligand>
        <name>3-phosphoshikimate</name>
        <dbReference type="ChEBI" id="CHEBI:145989"/>
    </ligand>
</feature>
<keyword evidence="6 14" id="KW-0547">Nucleotide-binding</keyword>
<feature type="binding site" evidence="13">
    <location>
        <position position="29"/>
    </location>
    <ligand>
        <name>3-phosphoshikimate</name>
        <dbReference type="ChEBI" id="CHEBI:145989"/>
    </ligand>
</feature>
<comment type="caution">
    <text evidence="17">The sequence shown here is derived from an EMBL/GenBank/DDBJ whole genome shotgun (WGS) entry which is preliminary data.</text>
</comment>
<dbReference type="PROSITE" id="PS00104">
    <property type="entry name" value="EPSP_SYNTHASE_1"/>
    <property type="match status" value="1"/>
</dbReference>
<keyword evidence="7 14" id="KW-0418">Kinase</keyword>
<feature type="active site" description="Proton acceptor" evidence="13">
    <location>
        <position position="336"/>
    </location>
</feature>
<feature type="binding site" evidence="13">
    <location>
        <position position="410"/>
    </location>
    <ligand>
        <name>phosphoenolpyruvate</name>
        <dbReference type="ChEBI" id="CHEBI:58702"/>
    </ligand>
</feature>
<evidence type="ECO:0000256" key="13">
    <source>
        <dbReference type="HAMAP-Rule" id="MF_00210"/>
    </source>
</evidence>
<dbReference type="HAMAP" id="MF_00210">
    <property type="entry name" value="EPSP_synth"/>
    <property type="match status" value="1"/>
</dbReference>
<dbReference type="GO" id="GO:0008652">
    <property type="term" value="P:amino acid biosynthetic process"/>
    <property type="evidence" value="ECO:0007669"/>
    <property type="project" value="UniProtKB-KW"/>
</dbReference>
<dbReference type="GO" id="GO:0036431">
    <property type="term" value="F:dCMP kinase activity"/>
    <property type="evidence" value="ECO:0007669"/>
    <property type="project" value="InterPro"/>
</dbReference>
<gene>
    <name evidence="13" type="primary">aroA</name>
    <name evidence="14" type="synonym">cmk</name>
    <name evidence="17" type="ORF">JI742_06290</name>
</gene>
<evidence type="ECO:0000256" key="8">
    <source>
        <dbReference type="ARBA" id="ARBA00022840"/>
    </source>
</evidence>
<comment type="pathway">
    <text evidence="1 13">Metabolic intermediate biosynthesis; chorismate biosynthesis; chorismate from D-erythrose 4-phosphate and phosphoenolpyruvate: step 6/7.</text>
</comment>
<evidence type="ECO:0000256" key="5">
    <source>
        <dbReference type="ARBA" id="ARBA00022679"/>
    </source>
</evidence>
<evidence type="ECO:0000259" key="16">
    <source>
        <dbReference type="Pfam" id="PF02224"/>
    </source>
</evidence>
<comment type="catalytic activity">
    <reaction evidence="12 14">
        <text>CMP + ATP = CDP + ADP</text>
        <dbReference type="Rhea" id="RHEA:11600"/>
        <dbReference type="ChEBI" id="CHEBI:30616"/>
        <dbReference type="ChEBI" id="CHEBI:58069"/>
        <dbReference type="ChEBI" id="CHEBI:60377"/>
        <dbReference type="ChEBI" id="CHEBI:456216"/>
        <dbReference type="EC" id="2.7.4.25"/>
    </reaction>
</comment>
<comment type="similarity">
    <text evidence="3 13">Belongs to the EPSP synthase family.</text>
</comment>
<dbReference type="NCBIfam" id="TIGR01356">
    <property type="entry name" value="aroA"/>
    <property type="match status" value="1"/>
</dbReference>
<evidence type="ECO:0000313" key="17">
    <source>
        <dbReference type="EMBL" id="MBL0719496.1"/>
    </source>
</evidence>
<comment type="caution">
    <text evidence="13">Lacks conserved residue(s) required for the propagation of feature annotation.</text>
</comment>
<comment type="catalytic activity">
    <reaction evidence="10">
        <text>3-phosphoshikimate + phosphoenolpyruvate = 5-O-(1-carboxyvinyl)-3-phosphoshikimate + phosphate</text>
        <dbReference type="Rhea" id="RHEA:21256"/>
        <dbReference type="ChEBI" id="CHEBI:43474"/>
        <dbReference type="ChEBI" id="CHEBI:57701"/>
        <dbReference type="ChEBI" id="CHEBI:58702"/>
        <dbReference type="ChEBI" id="CHEBI:145989"/>
        <dbReference type="EC" id="2.5.1.19"/>
    </reaction>
    <physiologicalReaction direction="left-to-right" evidence="10">
        <dbReference type="Rhea" id="RHEA:21257"/>
    </physiologicalReaction>
</comment>
<evidence type="ECO:0000256" key="11">
    <source>
        <dbReference type="ARBA" id="ARBA00047615"/>
    </source>
</evidence>
<keyword evidence="9 13" id="KW-0057">Aromatic amino acid biosynthesis</keyword>
<feature type="binding site" evidence="13">
    <location>
        <position position="103"/>
    </location>
    <ligand>
        <name>phosphoenolpyruvate</name>
        <dbReference type="ChEBI" id="CHEBI:58702"/>
    </ligand>
</feature>
<dbReference type="InterPro" id="IPR006264">
    <property type="entry name" value="EPSP_synthase"/>
</dbReference>
<evidence type="ECO:0000256" key="10">
    <source>
        <dbReference type="ARBA" id="ARBA00044633"/>
    </source>
</evidence>
<feature type="domain" description="Enolpyruvate transferase" evidence="15">
    <location>
        <begin position="19"/>
        <end position="452"/>
    </location>
</feature>
<dbReference type="Pfam" id="PF00275">
    <property type="entry name" value="EPSP_synthase"/>
    <property type="match status" value="1"/>
</dbReference>
<evidence type="ECO:0000256" key="2">
    <source>
        <dbReference type="ARBA" id="ARBA00009427"/>
    </source>
</evidence>
<dbReference type="SUPFAM" id="SSF52540">
    <property type="entry name" value="P-loop containing nucleoside triphosphate hydrolases"/>
    <property type="match status" value="1"/>
</dbReference>
<name>A0A9X0XDG6_9BURK</name>
<dbReference type="EC" id="2.5.1.19" evidence="13"/>
<keyword evidence="18" id="KW-1185">Reference proteome</keyword>
<accession>A0A9X0XDG6</accession>
<dbReference type="PROSITE" id="PS00885">
    <property type="entry name" value="EPSP_SYNTHASE_2"/>
    <property type="match status" value="1"/>
</dbReference>
<feature type="binding site" evidence="13">
    <location>
        <position position="34"/>
    </location>
    <ligand>
        <name>3-phosphoshikimate</name>
        <dbReference type="ChEBI" id="CHEBI:145989"/>
    </ligand>
</feature>
<dbReference type="AlphaFoldDB" id="A0A9X0XDG6"/>
<feature type="domain" description="Cytidylate kinase" evidence="16">
    <location>
        <begin position="469"/>
        <end position="676"/>
    </location>
</feature>
<evidence type="ECO:0000256" key="12">
    <source>
        <dbReference type="ARBA" id="ARBA00048478"/>
    </source>
</evidence>